<organism evidence="5 6">
    <name type="scientific">Kwoniella shandongensis</name>
    <dbReference type="NCBI Taxonomy" id="1734106"/>
    <lineage>
        <taxon>Eukaryota</taxon>
        <taxon>Fungi</taxon>
        <taxon>Dikarya</taxon>
        <taxon>Basidiomycota</taxon>
        <taxon>Agaricomycotina</taxon>
        <taxon>Tremellomycetes</taxon>
        <taxon>Tremellales</taxon>
        <taxon>Cryptococcaceae</taxon>
        <taxon>Kwoniella</taxon>
    </lineage>
</organism>
<dbReference type="InterPro" id="IPR050327">
    <property type="entry name" value="Proton-linked_MCT"/>
</dbReference>
<feature type="transmembrane region" description="Helical" evidence="4">
    <location>
        <begin position="78"/>
        <end position="98"/>
    </location>
</feature>
<reference evidence="5" key="2">
    <citation type="submission" date="2024-01" db="EMBL/GenBank/DDBJ databases">
        <title>Comparative genomics of Cryptococcus and Kwoniella reveals pathogenesis evolution and contrasting modes of karyotype evolution via chromosome fusion or intercentromeric recombination.</title>
        <authorList>
            <person name="Coelho M.A."/>
            <person name="David-Palma M."/>
            <person name="Shea T."/>
            <person name="Bowers K."/>
            <person name="McGinley-Smith S."/>
            <person name="Mohammad A.W."/>
            <person name="Gnirke A."/>
            <person name="Yurkov A.M."/>
            <person name="Nowrousian M."/>
            <person name="Sun S."/>
            <person name="Cuomo C.A."/>
            <person name="Heitman J."/>
        </authorList>
    </citation>
    <scope>NUCLEOTIDE SEQUENCE</scope>
    <source>
        <strain evidence="5">CBS 12478</strain>
    </source>
</reference>
<dbReference type="Pfam" id="PF07690">
    <property type="entry name" value="MFS_1"/>
    <property type="match status" value="1"/>
</dbReference>
<dbReference type="GO" id="GO:0022857">
    <property type="term" value="F:transmembrane transporter activity"/>
    <property type="evidence" value="ECO:0007669"/>
    <property type="project" value="InterPro"/>
</dbReference>
<dbReference type="GO" id="GO:0016020">
    <property type="term" value="C:membrane"/>
    <property type="evidence" value="ECO:0007669"/>
    <property type="project" value="UniProtKB-SubCell"/>
</dbReference>
<feature type="transmembrane region" description="Helical" evidence="4">
    <location>
        <begin position="196"/>
        <end position="217"/>
    </location>
</feature>
<feature type="transmembrane region" description="Helical" evidence="4">
    <location>
        <begin position="307"/>
        <end position="324"/>
    </location>
</feature>
<feature type="transmembrane region" description="Helical" evidence="4">
    <location>
        <begin position="136"/>
        <end position="155"/>
    </location>
</feature>
<evidence type="ECO:0000313" key="5">
    <source>
        <dbReference type="EMBL" id="WWD22561.1"/>
    </source>
</evidence>
<dbReference type="Gene3D" id="1.20.1250.20">
    <property type="entry name" value="MFS general substrate transporter like domains"/>
    <property type="match status" value="1"/>
</dbReference>
<keyword evidence="4" id="KW-0472">Membrane</keyword>
<feature type="transmembrane region" description="Helical" evidence="4">
    <location>
        <begin position="362"/>
        <end position="387"/>
    </location>
</feature>
<dbReference type="PANTHER" id="PTHR11360">
    <property type="entry name" value="MONOCARBOXYLATE TRANSPORTER"/>
    <property type="match status" value="1"/>
</dbReference>
<dbReference type="InterPro" id="IPR036259">
    <property type="entry name" value="MFS_trans_sf"/>
</dbReference>
<proteinExistence type="inferred from homology"/>
<feature type="transmembrane region" description="Helical" evidence="4">
    <location>
        <begin position="267"/>
        <end position="287"/>
    </location>
</feature>
<evidence type="ECO:0000313" key="6">
    <source>
        <dbReference type="Proteomes" id="UP000322225"/>
    </source>
</evidence>
<evidence type="ECO:0000256" key="3">
    <source>
        <dbReference type="SAM" id="MobiDB-lite"/>
    </source>
</evidence>
<name>A0AAJ8LPY9_9TREE</name>
<dbReference type="EMBL" id="CP144063">
    <property type="protein sequence ID" value="WWD22561.1"/>
    <property type="molecule type" value="Genomic_DNA"/>
</dbReference>
<accession>A0AAJ8LPY9</accession>
<feature type="transmembrane region" description="Helical" evidence="4">
    <location>
        <begin position="425"/>
        <end position="449"/>
    </location>
</feature>
<dbReference type="GeneID" id="43591754"/>
<dbReference type="InterPro" id="IPR011701">
    <property type="entry name" value="MFS"/>
</dbReference>
<evidence type="ECO:0008006" key="7">
    <source>
        <dbReference type="Google" id="ProtNLM"/>
    </source>
</evidence>
<keyword evidence="4" id="KW-1133">Transmembrane helix</keyword>
<keyword evidence="4" id="KW-0812">Transmembrane</keyword>
<comment type="subcellular location">
    <subcellularLocation>
        <location evidence="1">Membrane</location>
        <topology evidence="1">Multi-pass membrane protein</topology>
    </subcellularLocation>
</comment>
<evidence type="ECO:0000256" key="2">
    <source>
        <dbReference type="ARBA" id="ARBA00006727"/>
    </source>
</evidence>
<feature type="transmembrane region" description="Helical" evidence="4">
    <location>
        <begin position="110"/>
        <end position="129"/>
    </location>
</feature>
<keyword evidence="6" id="KW-1185">Reference proteome</keyword>
<feature type="compositionally biased region" description="Low complexity" evidence="3">
    <location>
        <begin position="16"/>
        <end position="27"/>
    </location>
</feature>
<protein>
    <recommendedName>
        <fullName evidence="7">Major facilitator superfamily (MFS) profile domain-containing protein</fullName>
    </recommendedName>
</protein>
<evidence type="ECO:0000256" key="4">
    <source>
        <dbReference type="SAM" id="Phobius"/>
    </source>
</evidence>
<dbReference type="AlphaFoldDB" id="A0AAJ8LPY9"/>
<feature type="transmembrane region" description="Helical" evidence="4">
    <location>
        <begin position="229"/>
        <end position="247"/>
    </location>
</feature>
<evidence type="ECO:0000256" key="1">
    <source>
        <dbReference type="ARBA" id="ARBA00004141"/>
    </source>
</evidence>
<dbReference type="CDD" id="cd17352">
    <property type="entry name" value="MFS_MCT_SLC16"/>
    <property type="match status" value="1"/>
</dbReference>
<gene>
    <name evidence="5" type="ORF">CI109_107054</name>
</gene>
<feature type="transmembrane region" description="Helical" evidence="4">
    <location>
        <begin position="161"/>
        <end position="184"/>
    </location>
</feature>
<dbReference type="Proteomes" id="UP000322225">
    <property type="component" value="Chromosome 13"/>
</dbReference>
<dbReference type="KEGG" id="ksn:43591754"/>
<sequence>MIDDKTRAAQQYSISTMSTSLSSTPSTLQDDTATNMPTKNVEQHPAANDIEKQPIAPPAPPTFPEGSFWGWSTLFGSWLIMFVTFGYANAFGVFQSYYATGYPNQTASDISWVGSVQIFLQFSMGAIVGPLFDKGYFRYLMVIGTVIYVVCFFMVSLCKEFWQTVLCQAIGVGIGIGFLFLPAISIIPHYFHRRRALAIGIAATGSSTGGICLPIMLNNLIAQHGFKLAVQYTGYLLLGCLVIANLCMRTRLPPKHNDVARPSPRELFASVPYSFLVAGLFLVSWGIYFPIYYLQVFGEEHGISENITFYTLAILSAASIFGRTSPNFLADSIGSLNLLTFMTLFTGVTIFAIFGAGSPGGLIVVTILYGFFQGAFVSLFSPALISFSKSIHEIGLRIGMGMLIMSFAALTGTPITGALLDRYGFYAPTIWSGVMTVAGGGCFGVAAMLERRRKRSWKV</sequence>
<dbReference type="RefSeq" id="XP_031858122.2">
    <property type="nucleotide sequence ID" value="XM_032007583.2"/>
</dbReference>
<feature type="transmembrane region" description="Helical" evidence="4">
    <location>
        <begin position="336"/>
        <end position="356"/>
    </location>
</feature>
<reference evidence="5" key="1">
    <citation type="submission" date="2017-08" db="EMBL/GenBank/DDBJ databases">
        <authorList>
            <person name="Cuomo C."/>
            <person name="Billmyre B."/>
            <person name="Heitman J."/>
        </authorList>
    </citation>
    <scope>NUCLEOTIDE SEQUENCE</scope>
    <source>
        <strain evidence="5">CBS 12478</strain>
    </source>
</reference>
<feature type="region of interest" description="Disordered" evidence="3">
    <location>
        <begin position="16"/>
        <end position="39"/>
    </location>
</feature>
<feature type="compositionally biased region" description="Polar residues" evidence="3">
    <location>
        <begin position="28"/>
        <end position="39"/>
    </location>
</feature>
<comment type="similarity">
    <text evidence="2">Belongs to the major facilitator superfamily. Monocarboxylate porter (TC 2.A.1.13) family.</text>
</comment>
<feature type="transmembrane region" description="Helical" evidence="4">
    <location>
        <begin position="399"/>
        <end position="419"/>
    </location>
</feature>
<dbReference type="PANTHER" id="PTHR11360:SF234">
    <property type="entry name" value="MFS-TYPE TRANSPORTER DBAD-RELATED"/>
    <property type="match status" value="1"/>
</dbReference>
<dbReference type="SUPFAM" id="SSF103473">
    <property type="entry name" value="MFS general substrate transporter"/>
    <property type="match status" value="1"/>
</dbReference>